<dbReference type="InterPro" id="IPR043472">
    <property type="entry name" value="Macro_dom-like"/>
</dbReference>
<dbReference type="AlphaFoldDB" id="A0A087FX54"/>
<feature type="non-terminal residue" evidence="2">
    <location>
        <position position="1"/>
    </location>
</feature>
<dbReference type="Pfam" id="PF01661">
    <property type="entry name" value="Macro"/>
    <property type="match status" value="1"/>
</dbReference>
<dbReference type="PROSITE" id="PS51154">
    <property type="entry name" value="MACRO"/>
    <property type="match status" value="1"/>
</dbReference>
<sequence length="91" mass="9773">KHRAAGPELRAACYQVLEVRPGVRCPAGEARITPGFNLPASRVIHTVGPIYDSDINPKESLANSYKNSLRVAKANNIKYIAFAAISCGSYG</sequence>
<evidence type="ECO:0000313" key="3">
    <source>
        <dbReference type="Proteomes" id="UP000029120"/>
    </source>
</evidence>
<keyword evidence="3" id="KW-1185">Reference proteome</keyword>
<reference evidence="3" key="1">
    <citation type="journal article" date="2015" name="Nat. Plants">
        <title>Genome expansion of Arabis alpina linked with retrotransposition and reduced symmetric DNA methylation.</title>
        <authorList>
            <person name="Willing E.M."/>
            <person name="Rawat V."/>
            <person name="Mandakova T."/>
            <person name="Maumus F."/>
            <person name="James G.V."/>
            <person name="Nordstroem K.J."/>
            <person name="Becker C."/>
            <person name="Warthmann N."/>
            <person name="Chica C."/>
            <person name="Szarzynska B."/>
            <person name="Zytnicki M."/>
            <person name="Albani M.C."/>
            <person name="Kiefer C."/>
            <person name="Bergonzi S."/>
            <person name="Castaings L."/>
            <person name="Mateos J.L."/>
            <person name="Berns M.C."/>
            <person name="Bujdoso N."/>
            <person name="Piofczyk T."/>
            <person name="de Lorenzo L."/>
            <person name="Barrero-Sicilia C."/>
            <person name="Mateos I."/>
            <person name="Piednoel M."/>
            <person name="Hagmann J."/>
            <person name="Chen-Min-Tao R."/>
            <person name="Iglesias-Fernandez R."/>
            <person name="Schuster S.C."/>
            <person name="Alonso-Blanco C."/>
            <person name="Roudier F."/>
            <person name="Carbonero P."/>
            <person name="Paz-Ares J."/>
            <person name="Davis S.J."/>
            <person name="Pecinka A."/>
            <person name="Quesneville H."/>
            <person name="Colot V."/>
            <person name="Lysak M.A."/>
            <person name="Weigel D."/>
            <person name="Coupland G."/>
            <person name="Schneeberger K."/>
        </authorList>
    </citation>
    <scope>NUCLEOTIDE SEQUENCE [LARGE SCALE GENOMIC DNA]</scope>
    <source>
        <strain evidence="3">cv. Pajares</strain>
    </source>
</reference>
<dbReference type="Gramene" id="KFK22206">
    <property type="protein sequence ID" value="KFK22206"/>
    <property type="gene ID" value="AALP_AAs62988U000100"/>
</dbReference>
<dbReference type="SUPFAM" id="SSF52949">
    <property type="entry name" value="Macro domain-like"/>
    <property type="match status" value="1"/>
</dbReference>
<dbReference type="PANTHER" id="PTHR11106">
    <property type="entry name" value="GANGLIOSIDE INDUCED DIFFERENTIATION ASSOCIATED PROTEIN 2-RELATED"/>
    <property type="match status" value="1"/>
</dbReference>
<accession>A0A087FX54</accession>
<dbReference type="Gene3D" id="3.40.220.10">
    <property type="entry name" value="Leucine Aminopeptidase, subunit E, domain 1"/>
    <property type="match status" value="1"/>
</dbReference>
<dbReference type="eggNOG" id="KOG2633">
    <property type="taxonomic scope" value="Eukaryota"/>
</dbReference>
<dbReference type="OrthoDB" id="6133115at2759"/>
<gene>
    <name evidence="2" type="ORF">AALP_AAs62988U000100</name>
</gene>
<proteinExistence type="predicted"/>
<name>A0A087FX54_ARAAL</name>
<dbReference type="OMA" id="TRAYNIK"/>
<dbReference type="EMBL" id="KL991315">
    <property type="protein sequence ID" value="KFK22206.1"/>
    <property type="molecule type" value="Genomic_DNA"/>
</dbReference>
<dbReference type="Proteomes" id="UP000029120">
    <property type="component" value="Unassembled WGS sequence"/>
</dbReference>
<feature type="domain" description="Macro" evidence="1">
    <location>
        <begin position="1"/>
        <end position="91"/>
    </location>
</feature>
<dbReference type="InterPro" id="IPR002589">
    <property type="entry name" value="Macro_dom"/>
</dbReference>
<evidence type="ECO:0000259" key="1">
    <source>
        <dbReference type="PROSITE" id="PS51154"/>
    </source>
</evidence>
<evidence type="ECO:0000313" key="2">
    <source>
        <dbReference type="EMBL" id="KFK22206.1"/>
    </source>
</evidence>
<dbReference type="PANTHER" id="PTHR11106:SF27">
    <property type="entry name" value="MACRO DOMAIN-CONTAINING PROTEIN"/>
    <property type="match status" value="1"/>
</dbReference>
<dbReference type="SMART" id="SM00506">
    <property type="entry name" value="A1pp"/>
    <property type="match status" value="1"/>
</dbReference>
<protein>
    <recommendedName>
        <fullName evidence="1">Macro domain-containing protein</fullName>
    </recommendedName>
</protein>
<organism evidence="2 3">
    <name type="scientific">Arabis alpina</name>
    <name type="common">Alpine rock-cress</name>
    <dbReference type="NCBI Taxonomy" id="50452"/>
    <lineage>
        <taxon>Eukaryota</taxon>
        <taxon>Viridiplantae</taxon>
        <taxon>Streptophyta</taxon>
        <taxon>Embryophyta</taxon>
        <taxon>Tracheophyta</taxon>
        <taxon>Spermatophyta</taxon>
        <taxon>Magnoliopsida</taxon>
        <taxon>eudicotyledons</taxon>
        <taxon>Gunneridae</taxon>
        <taxon>Pentapetalae</taxon>
        <taxon>rosids</taxon>
        <taxon>malvids</taxon>
        <taxon>Brassicales</taxon>
        <taxon>Brassicaceae</taxon>
        <taxon>Arabideae</taxon>
        <taxon>Arabis</taxon>
    </lineage>
</organism>